<keyword evidence="6" id="KW-1185">Reference proteome</keyword>
<dbReference type="FunCoup" id="A0A2S8STU4">
    <property type="interactions" value="87"/>
</dbReference>
<reference evidence="5 6" key="1">
    <citation type="journal article" date="2018" name="Syst. Appl. Microbiol.">
        <title>Abditibacterium utsteinense sp. nov., the first cultivated member of candidate phylum FBP, isolated from ice-free Antarctic soil samples.</title>
        <authorList>
            <person name="Tahon G."/>
            <person name="Tytgat B."/>
            <person name="Lebbe L."/>
            <person name="Carlier A."/>
            <person name="Willems A."/>
        </authorList>
    </citation>
    <scope>NUCLEOTIDE SEQUENCE [LARGE SCALE GENOMIC DNA]</scope>
    <source>
        <strain evidence="5 6">LMG 29911</strain>
    </source>
</reference>
<comment type="similarity">
    <text evidence="1 4">Belongs to the glycerate kinase type-1 family.</text>
</comment>
<evidence type="ECO:0000313" key="5">
    <source>
        <dbReference type="EMBL" id="PQV64224.1"/>
    </source>
</evidence>
<dbReference type="GO" id="GO:0031388">
    <property type="term" value="P:organic acid phosphorylation"/>
    <property type="evidence" value="ECO:0007669"/>
    <property type="project" value="UniProtKB-UniRule"/>
</dbReference>
<dbReference type="Proteomes" id="UP000237684">
    <property type="component" value="Unassembled WGS sequence"/>
</dbReference>
<dbReference type="PANTHER" id="PTHR21599">
    <property type="entry name" value="GLYCERATE KINASE"/>
    <property type="match status" value="1"/>
</dbReference>
<keyword evidence="3 4" id="KW-0418">Kinase</keyword>
<dbReference type="OrthoDB" id="9774290at2"/>
<organism evidence="5 6">
    <name type="scientific">Abditibacterium utsteinense</name>
    <dbReference type="NCBI Taxonomy" id="1960156"/>
    <lineage>
        <taxon>Bacteria</taxon>
        <taxon>Pseudomonadati</taxon>
        <taxon>Abditibacteriota</taxon>
        <taxon>Abditibacteriia</taxon>
        <taxon>Abditibacteriales</taxon>
        <taxon>Abditibacteriaceae</taxon>
        <taxon>Abditibacterium</taxon>
    </lineage>
</organism>
<keyword evidence="2 4" id="KW-0808">Transferase</keyword>
<gene>
    <name evidence="5" type="ORF">B1R32_10669</name>
</gene>
<dbReference type="InterPro" id="IPR018193">
    <property type="entry name" value="Glyc_kinase_flavodox-like_fold"/>
</dbReference>
<name>A0A2S8STU4_9BACT</name>
<dbReference type="PANTHER" id="PTHR21599:SF0">
    <property type="entry name" value="GLYCERATE KINASE"/>
    <property type="match status" value="1"/>
</dbReference>
<dbReference type="SUPFAM" id="SSF110738">
    <property type="entry name" value="Glycerate kinase I"/>
    <property type="match status" value="1"/>
</dbReference>
<dbReference type="GO" id="GO:0008887">
    <property type="term" value="F:glycerate kinase activity"/>
    <property type="evidence" value="ECO:0007669"/>
    <property type="project" value="UniProtKB-UniRule"/>
</dbReference>
<comment type="caution">
    <text evidence="5">The sequence shown here is derived from an EMBL/GenBank/DDBJ whole genome shotgun (WGS) entry which is preliminary data.</text>
</comment>
<evidence type="ECO:0000313" key="6">
    <source>
        <dbReference type="Proteomes" id="UP000237684"/>
    </source>
</evidence>
<evidence type="ECO:0000256" key="3">
    <source>
        <dbReference type="ARBA" id="ARBA00022777"/>
    </source>
</evidence>
<dbReference type="Gene3D" id="3.40.50.10350">
    <property type="entry name" value="Glycerate kinase, domain 1"/>
    <property type="match status" value="1"/>
</dbReference>
<dbReference type="Gene3D" id="3.90.1510.10">
    <property type="entry name" value="Glycerate kinase, domain 2"/>
    <property type="match status" value="1"/>
</dbReference>
<dbReference type="InterPro" id="IPR004381">
    <property type="entry name" value="Glycerate_kinase"/>
</dbReference>
<dbReference type="AlphaFoldDB" id="A0A2S8STU4"/>
<dbReference type="NCBIfam" id="TIGR00045">
    <property type="entry name" value="glycerate kinase"/>
    <property type="match status" value="1"/>
</dbReference>
<dbReference type="InterPro" id="IPR018197">
    <property type="entry name" value="Glycerate_kinase_RE-like"/>
</dbReference>
<evidence type="ECO:0000256" key="1">
    <source>
        <dbReference type="ARBA" id="ARBA00006284"/>
    </source>
</evidence>
<sequence length="373" mass="39026">MKIVIAPDSFKGSLSAPQVCEALQNGARRVFPDAQFEICPLADGGEGTLDVLVQNAGGFFKTTRVQNPLGESIEAQWGILPDGRAVIEMAHASGLTLISPEKRDAKNASTFGTGQLIRAALGAGCREILVCIGGSATTDGGAGAMAALGAIFRDEHDVVLRRGGADLRRLHSIDLRFLEPKLQKAQITVLCDVSNPLCGENGAARVYGPQKGATSEDVEILDSALGNFARVCHKKCGEDFSNRSGAGAAGGLGFGLMIFCGASARSGIEVVLEAANFEERLRGADLVLTGEGALDSQTLRGKVVAGVCRAAKPQKIKVVAFGGKVDLSGAQMDELGLQSAFSLVDGPRDLNSCLEDAAPLLENAVERFFRLQL</sequence>
<evidence type="ECO:0000256" key="4">
    <source>
        <dbReference type="PIRNR" id="PIRNR006078"/>
    </source>
</evidence>
<evidence type="ECO:0000256" key="2">
    <source>
        <dbReference type="ARBA" id="ARBA00022679"/>
    </source>
</evidence>
<protein>
    <submittedName>
        <fullName evidence="5">Glycerate kinase</fullName>
    </submittedName>
</protein>
<accession>A0A2S8STU4</accession>
<dbReference type="PIRSF" id="PIRSF006078">
    <property type="entry name" value="GlxK"/>
    <property type="match status" value="1"/>
</dbReference>
<dbReference type="EMBL" id="NIGF01000006">
    <property type="protein sequence ID" value="PQV64224.1"/>
    <property type="molecule type" value="Genomic_DNA"/>
</dbReference>
<dbReference type="InterPro" id="IPR036129">
    <property type="entry name" value="Glycerate_kinase_sf"/>
</dbReference>
<proteinExistence type="inferred from homology"/>
<dbReference type="Pfam" id="PF02595">
    <property type="entry name" value="Gly_kinase"/>
    <property type="match status" value="1"/>
</dbReference>
<dbReference type="InParanoid" id="A0A2S8STU4"/>
<dbReference type="RefSeq" id="WP_105483365.1">
    <property type="nucleotide sequence ID" value="NZ_NIGF01000006.1"/>
</dbReference>